<evidence type="ECO:0000256" key="5">
    <source>
        <dbReference type="ARBA" id="ARBA00022989"/>
    </source>
</evidence>
<comment type="similarity">
    <text evidence="2">Belongs to the UPF0702 family.</text>
</comment>
<evidence type="ECO:0000256" key="7">
    <source>
        <dbReference type="SAM" id="Phobius"/>
    </source>
</evidence>
<evidence type="ECO:0000259" key="8">
    <source>
        <dbReference type="Pfam" id="PF04239"/>
    </source>
</evidence>
<evidence type="ECO:0000256" key="1">
    <source>
        <dbReference type="ARBA" id="ARBA00004651"/>
    </source>
</evidence>
<accession>A0A4R2LJC5</accession>
<comment type="subcellular location">
    <subcellularLocation>
        <location evidence="1">Cell membrane</location>
        <topology evidence="1">Multi-pass membrane protein</topology>
    </subcellularLocation>
</comment>
<reference evidence="9 10" key="1">
    <citation type="submission" date="2019-03" db="EMBL/GenBank/DDBJ databases">
        <title>Genomic Encyclopedia of Type Strains, Phase IV (KMG-IV): sequencing the most valuable type-strain genomes for metagenomic binning, comparative biology and taxonomic classification.</title>
        <authorList>
            <person name="Goeker M."/>
        </authorList>
    </citation>
    <scope>NUCLEOTIDE SEQUENCE [LARGE SCALE GENOMIC DNA]</scope>
    <source>
        <strain evidence="9 10">DSM 28559</strain>
    </source>
</reference>
<proteinExistence type="inferred from homology"/>
<dbReference type="RefSeq" id="WP_132089805.1">
    <property type="nucleotide sequence ID" value="NZ_JANKAQ010000003.1"/>
</dbReference>
<keyword evidence="3" id="KW-1003">Cell membrane</keyword>
<dbReference type="GO" id="GO:0005886">
    <property type="term" value="C:plasma membrane"/>
    <property type="evidence" value="ECO:0007669"/>
    <property type="project" value="UniProtKB-SubCell"/>
</dbReference>
<dbReference type="PANTHER" id="PTHR34582">
    <property type="entry name" value="UPF0702 TRANSMEMBRANE PROTEIN YCAP"/>
    <property type="match status" value="1"/>
</dbReference>
<keyword evidence="4 7" id="KW-0812">Transmembrane</keyword>
<dbReference type="EMBL" id="SLXA01000003">
    <property type="protein sequence ID" value="TCO85471.1"/>
    <property type="molecule type" value="Genomic_DNA"/>
</dbReference>
<evidence type="ECO:0000256" key="2">
    <source>
        <dbReference type="ARBA" id="ARBA00006448"/>
    </source>
</evidence>
<protein>
    <submittedName>
        <fullName evidence="9">Uncharacterized membrane protein YcaP (DUF421 family)</fullName>
    </submittedName>
</protein>
<feature type="transmembrane region" description="Helical" evidence="7">
    <location>
        <begin position="58"/>
        <end position="78"/>
    </location>
</feature>
<organism evidence="9 10">
    <name type="scientific">Frisingicoccus caecimuris</name>
    <dbReference type="NCBI Taxonomy" id="1796636"/>
    <lineage>
        <taxon>Bacteria</taxon>
        <taxon>Bacillati</taxon>
        <taxon>Bacillota</taxon>
        <taxon>Clostridia</taxon>
        <taxon>Lachnospirales</taxon>
        <taxon>Lachnospiraceae</taxon>
        <taxon>Frisingicoccus</taxon>
    </lineage>
</organism>
<dbReference type="InterPro" id="IPR007353">
    <property type="entry name" value="DUF421"/>
</dbReference>
<dbReference type="Gene3D" id="3.30.240.20">
    <property type="entry name" value="bsu07140 like domains"/>
    <property type="match status" value="2"/>
</dbReference>
<gene>
    <name evidence="9" type="ORF">EV212_103193</name>
</gene>
<evidence type="ECO:0000256" key="4">
    <source>
        <dbReference type="ARBA" id="ARBA00022692"/>
    </source>
</evidence>
<sequence>MQILYIIILSTASIVELFILCKLMGYRQLSQLSMFDYVNGITIGSIAAEMATSLDDSFVEPLVAMIVYALAAILLSWWSSKSIRARRIISGNPALLLNNGKLFEKNFRKAKIDLNEFLSQCRINGYFDISQLESAILEENGHISFLPKSGNRPLTPVDMQLTPERDSLVANLIIDGHIMPHNLKASGKDEKWLSGQLKTYGISDVKEVFLATCDLKQKFTVYTYSKGEIPPDVLA</sequence>
<dbReference type="OrthoDB" id="9778331at2"/>
<evidence type="ECO:0000256" key="6">
    <source>
        <dbReference type="ARBA" id="ARBA00023136"/>
    </source>
</evidence>
<dbReference type="InterPro" id="IPR023090">
    <property type="entry name" value="UPF0702_alpha/beta_dom_sf"/>
</dbReference>
<feature type="transmembrane region" description="Helical" evidence="7">
    <location>
        <begin position="6"/>
        <end position="23"/>
    </location>
</feature>
<evidence type="ECO:0000313" key="9">
    <source>
        <dbReference type="EMBL" id="TCO85471.1"/>
    </source>
</evidence>
<keyword evidence="6 7" id="KW-0472">Membrane</keyword>
<comment type="caution">
    <text evidence="9">The sequence shown here is derived from an EMBL/GenBank/DDBJ whole genome shotgun (WGS) entry which is preliminary data.</text>
</comment>
<feature type="domain" description="YetF C-terminal" evidence="8">
    <location>
        <begin position="81"/>
        <end position="213"/>
    </location>
</feature>
<dbReference type="PANTHER" id="PTHR34582:SF6">
    <property type="entry name" value="UPF0702 TRANSMEMBRANE PROTEIN YCAP"/>
    <property type="match status" value="1"/>
</dbReference>
<keyword evidence="5 7" id="KW-1133">Transmembrane helix</keyword>
<evidence type="ECO:0000313" key="10">
    <source>
        <dbReference type="Proteomes" id="UP000295711"/>
    </source>
</evidence>
<dbReference type="Pfam" id="PF04239">
    <property type="entry name" value="DUF421"/>
    <property type="match status" value="1"/>
</dbReference>
<dbReference type="AlphaFoldDB" id="A0A4R2LJC5"/>
<evidence type="ECO:0000256" key="3">
    <source>
        <dbReference type="ARBA" id="ARBA00022475"/>
    </source>
</evidence>
<keyword evidence="10" id="KW-1185">Reference proteome</keyword>
<dbReference type="Proteomes" id="UP000295711">
    <property type="component" value="Unassembled WGS sequence"/>
</dbReference>
<name>A0A4R2LJC5_9FIRM</name>